<dbReference type="Gene3D" id="3.40.50.1110">
    <property type="entry name" value="SGNH hydrolase"/>
    <property type="match status" value="1"/>
</dbReference>
<dbReference type="PANTHER" id="PTHR30383">
    <property type="entry name" value="THIOESTERASE 1/PROTEASE 1/LYSOPHOSPHOLIPASE L1"/>
    <property type="match status" value="1"/>
</dbReference>
<proteinExistence type="predicted"/>
<dbReference type="SMART" id="SM00060">
    <property type="entry name" value="FN3"/>
    <property type="match status" value="3"/>
</dbReference>
<dbReference type="InterPro" id="IPR051532">
    <property type="entry name" value="Ester_Hydrolysis_Enzymes"/>
</dbReference>
<comment type="caution">
    <text evidence="2">The sequence shown here is derived from an EMBL/GenBank/DDBJ whole genome shotgun (WGS) entry which is preliminary data.</text>
</comment>
<dbReference type="SUPFAM" id="SSF49265">
    <property type="entry name" value="Fibronectin type III"/>
    <property type="match status" value="2"/>
</dbReference>
<dbReference type="InterPro" id="IPR003961">
    <property type="entry name" value="FN3_dom"/>
</dbReference>
<evidence type="ECO:0000313" key="3">
    <source>
        <dbReference type="Proteomes" id="UP000649114"/>
    </source>
</evidence>
<dbReference type="CDD" id="cd00063">
    <property type="entry name" value="FN3"/>
    <property type="match status" value="1"/>
</dbReference>
<dbReference type="SUPFAM" id="SSF52266">
    <property type="entry name" value="SGNH hydrolase"/>
    <property type="match status" value="1"/>
</dbReference>
<dbReference type="EMBL" id="JAAAPU010000187">
    <property type="protein sequence ID" value="KAF4200595.1"/>
    <property type="molecule type" value="Genomic_DNA"/>
</dbReference>
<dbReference type="InterPro" id="IPR013783">
    <property type="entry name" value="Ig-like_fold"/>
</dbReference>
<dbReference type="Pfam" id="PF00657">
    <property type="entry name" value="Lipase_GDSL"/>
    <property type="match status" value="1"/>
</dbReference>
<protein>
    <recommendedName>
        <fullName evidence="1">Fibronectin type-III domain-containing protein</fullName>
    </recommendedName>
</protein>
<dbReference type="InterPro" id="IPR001087">
    <property type="entry name" value="GDSL"/>
</dbReference>
<dbReference type="InterPro" id="IPR036116">
    <property type="entry name" value="FN3_sf"/>
</dbReference>
<sequence length="985" mass="110102">MDFHPSERPSESDLFKFERFDKGYDAEDICCVVCGAPSFVVEAEVRNKNLERYKWFVPLAIRAENYHYEKDYDIASLPNHDLPLEVLGIDEIEIDGVHYGERLSRLEPVSYWEHSSKLVHHLYTEYPYVTVHSECLGMIRRLVDHRQALLKAGGSVGPRRPTTLSQFYEVFEQRLTRVHSDYPLGRNGSFNPRRVVEPHFYYFRDTDLFHNVAWAFGDQKVYEYEMAPYPIPGLTQEILSYLRPLPPSLQGQSGISPKLEALPTELQDMIYKDLHPFINPEQTCTYSLPSRLWRDLLFNQQILPWLWDLDTSALQSCPVTTLAVDVPTFEAEEFWDWESLVRTLAQVEVFEPGQPLEHAPLRLRNRRRIWRLLEEAEDEDIEEWLDTYLSQLATVPAIPLPTDLPYYDILNQVAGLMPPLQTGGVQNNSVQMLAAMRDNLRSSENSTTVGTEHLHERAANLKVIVVGDSISQGREGDFTWRYRIWEWFQSQGVGVDFVGPYTGTVQPDKPAPPSPPALYGEPQPTGAIKVSGGYAKEVSSGFPKNHFAVWGRAAAVDKGLIKEVMAAHPADLMLLLLGFNDMGWFYSDSMGTLDSIHTLISNARAVNPTMKFAIANVPQRSFIGGREDLPVSTNIYNSLLRDAIPEWSTTASPIHLVELEKNYNCQPSSCPVGSDGLHPNAMGEYQIARAFSQTLVKDFGIGSSALSIPSDVPARPLPVPSNFKVFTSPSGVTATWDPVYGAYNYDVRSKIKGGIPNFSAGSVSSNRWDATWPIDGWEYEVQVRASAGDTIKGDWTTTLTATAHPQTAEAPKNVIVTATSTGFDISWDPPTGAYSDSITEYNVIYWDKDAECDFVTGAAFKGTSAHISGLVTGHRHFVAVETWNAAGEGFPAVVRSVIPGAGTPPPPTDLKIIAADPTTAHLTWDSLSAAAGYRLWSRNVNAAGSKLEALNYTVEASCSDQYYLFPGTWNYEWEMCPRTISGQRR</sequence>
<gene>
    <name evidence="2" type="ORF">CNMCM8927_002799</name>
</gene>
<dbReference type="InterPro" id="IPR036514">
    <property type="entry name" value="SGNH_hydro_sf"/>
</dbReference>
<name>A0AAN6BL88_ASPLE</name>
<reference evidence="2" key="1">
    <citation type="journal article" date="2020" name="bioRxiv">
        <title>Genomic and phenotypic heterogeneity of clinical isolates of the human pathogens Aspergillus fumigatus, Aspergillus lentulus and Aspergillus fumigatiaffinis.</title>
        <authorList>
            <person name="dos Santos R.A.C."/>
            <person name="Steenwyk J.L."/>
            <person name="Rivero-Menendez O."/>
            <person name="Mead M.E."/>
            <person name="Silva L.P."/>
            <person name="Bastos R.W."/>
            <person name="Alastruey-Izquierdo A."/>
            <person name="Goldman G.H."/>
            <person name="Rokas A."/>
        </authorList>
    </citation>
    <scope>NUCLEOTIDE SEQUENCE</scope>
    <source>
        <strain evidence="2">CNM-CM8927</strain>
    </source>
</reference>
<dbReference type="Pfam" id="PF00041">
    <property type="entry name" value="fn3"/>
    <property type="match status" value="1"/>
</dbReference>
<evidence type="ECO:0000313" key="2">
    <source>
        <dbReference type="EMBL" id="KAF4200595.1"/>
    </source>
</evidence>
<dbReference type="CDD" id="cd01833">
    <property type="entry name" value="XynB_like"/>
    <property type="match status" value="1"/>
</dbReference>
<accession>A0AAN6BL88</accession>
<dbReference type="PROSITE" id="PS50853">
    <property type="entry name" value="FN3"/>
    <property type="match status" value="1"/>
</dbReference>
<feature type="domain" description="Fibronectin type-III" evidence="1">
    <location>
        <begin position="810"/>
        <end position="906"/>
    </location>
</feature>
<organism evidence="2 3">
    <name type="scientific">Aspergillus lentulus</name>
    <dbReference type="NCBI Taxonomy" id="293939"/>
    <lineage>
        <taxon>Eukaryota</taxon>
        <taxon>Fungi</taxon>
        <taxon>Dikarya</taxon>
        <taxon>Ascomycota</taxon>
        <taxon>Pezizomycotina</taxon>
        <taxon>Eurotiomycetes</taxon>
        <taxon>Eurotiomycetidae</taxon>
        <taxon>Eurotiales</taxon>
        <taxon>Aspergillaceae</taxon>
        <taxon>Aspergillus</taxon>
        <taxon>Aspergillus subgen. Fumigati</taxon>
    </lineage>
</organism>
<dbReference type="Gene3D" id="2.60.40.10">
    <property type="entry name" value="Immunoglobulins"/>
    <property type="match status" value="1"/>
</dbReference>
<dbReference type="AlphaFoldDB" id="A0AAN6BL88"/>
<dbReference type="GO" id="GO:0004622">
    <property type="term" value="F:phosphatidylcholine lysophospholipase activity"/>
    <property type="evidence" value="ECO:0007669"/>
    <property type="project" value="TreeGrafter"/>
</dbReference>
<reference evidence="2" key="2">
    <citation type="submission" date="2020-04" db="EMBL/GenBank/DDBJ databases">
        <authorList>
            <person name="Santos R.A.C."/>
            <person name="Steenwyk J.L."/>
            <person name="Rivero-Menendez O."/>
            <person name="Mead M.E."/>
            <person name="Silva L.P."/>
            <person name="Bastos R.W."/>
            <person name="Alastruey-Izquierdo A."/>
            <person name="Goldman G.H."/>
            <person name="Rokas A."/>
        </authorList>
    </citation>
    <scope>NUCLEOTIDE SEQUENCE</scope>
    <source>
        <strain evidence="2">CNM-CM8927</strain>
    </source>
</reference>
<dbReference type="Proteomes" id="UP000649114">
    <property type="component" value="Unassembled WGS sequence"/>
</dbReference>
<evidence type="ECO:0000259" key="1">
    <source>
        <dbReference type="PROSITE" id="PS50853"/>
    </source>
</evidence>
<dbReference type="PANTHER" id="PTHR30383:SF5">
    <property type="entry name" value="SGNH HYDROLASE-TYPE ESTERASE DOMAIN-CONTAINING PROTEIN"/>
    <property type="match status" value="1"/>
</dbReference>